<dbReference type="AlphaFoldDB" id="A0A0D9V3B1"/>
<dbReference type="SUPFAM" id="SSF54631">
    <property type="entry name" value="CBS-domain pair"/>
    <property type="match status" value="1"/>
</dbReference>
<proteinExistence type="predicted"/>
<name>A0A0D9V3B1_9ORYZ</name>
<keyword evidence="5" id="KW-1185">Reference proteome</keyword>
<reference evidence="4" key="3">
    <citation type="submission" date="2015-04" db="UniProtKB">
        <authorList>
            <consortium name="EnsemblPlants"/>
        </authorList>
    </citation>
    <scope>IDENTIFICATION</scope>
</reference>
<dbReference type="Gramene" id="LPERR01G20460.1">
    <property type="protein sequence ID" value="LPERR01G20460.1"/>
    <property type="gene ID" value="LPERR01G20460"/>
</dbReference>
<reference evidence="4 5" key="1">
    <citation type="submission" date="2012-08" db="EMBL/GenBank/DDBJ databases">
        <title>Oryza genome evolution.</title>
        <authorList>
            <person name="Wing R.A."/>
        </authorList>
    </citation>
    <scope>NUCLEOTIDE SEQUENCE</scope>
</reference>
<dbReference type="Gene3D" id="3.10.580.10">
    <property type="entry name" value="CBS-domain"/>
    <property type="match status" value="1"/>
</dbReference>
<accession>A0A0D9V3B1</accession>
<keyword evidence="1 2" id="KW-0129">CBS domain</keyword>
<protein>
    <recommendedName>
        <fullName evidence="3">CBS domain-containing protein</fullName>
    </recommendedName>
</protein>
<dbReference type="STRING" id="77586.A0A0D9V3B1"/>
<dbReference type="InterPro" id="IPR044725">
    <property type="entry name" value="CBSX3_CBS_dom"/>
</dbReference>
<sequence length="261" mass="29385">MDLHVIRGNEALNPVIKLPLENSSSSPIHSSHRYRSVEAREQDCSICSSKFPSILNMQGITKALRLHGKHLKFTVLQHMNKGIFSWATLISRIQSESPTVIIPHIGLENITVREILNAKGEAESGAVYWCSTSHLVHEAVKHMTAHNVGALVVLKSGDEKQLAGIVTERDFARKVLLPGRPSEQTRVEDIMTEEDKLITVSSNTNILRAMELMTDRHIRHVPVFDEKVVGMISIGDIVRTIVDQQHQEVKQLKKYIKGDYY</sequence>
<evidence type="ECO:0000313" key="5">
    <source>
        <dbReference type="Proteomes" id="UP000032180"/>
    </source>
</evidence>
<evidence type="ECO:0000256" key="2">
    <source>
        <dbReference type="PROSITE-ProRule" id="PRU00703"/>
    </source>
</evidence>
<dbReference type="EnsemblPlants" id="LPERR01G20460.1">
    <property type="protein sequence ID" value="LPERR01G20460.1"/>
    <property type="gene ID" value="LPERR01G20460"/>
</dbReference>
<dbReference type="CDD" id="cd04623">
    <property type="entry name" value="CBS_pair_bac_euk"/>
    <property type="match status" value="1"/>
</dbReference>
<evidence type="ECO:0000256" key="1">
    <source>
        <dbReference type="ARBA" id="ARBA00023122"/>
    </source>
</evidence>
<evidence type="ECO:0000259" key="3">
    <source>
        <dbReference type="PROSITE" id="PS51371"/>
    </source>
</evidence>
<dbReference type="PANTHER" id="PTHR43080:SF12">
    <property type="entry name" value="CYSTATHIONINE BETA-SYNTHASE (CBS) FAMILY PROTEIN"/>
    <property type="match status" value="1"/>
</dbReference>
<reference evidence="5" key="2">
    <citation type="submission" date="2013-12" db="EMBL/GenBank/DDBJ databases">
        <authorList>
            <person name="Yu Y."/>
            <person name="Lee S."/>
            <person name="de Baynast K."/>
            <person name="Wissotski M."/>
            <person name="Liu L."/>
            <person name="Talag J."/>
            <person name="Goicoechea J."/>
            <person name="Angelova A."/>
            <person name="Jetty R."/>
            <person name="Kudrna D."/>
            <person name="Golser W."/>
            <person name="Rivera L."/>
            <person name="Zhang J."/>
            <person name="Wing R."/>
        </authorList>
    </citation>
    <scope>NUCLEOTIDE SEQUENCE</scope>
</reference>
<dbReference type="eggNOG" id="ENOG502RYH7">
    <property type="taxonomic scope" value="Eukaryota"/>
</dbReference>
<dbReference type="InterPro" id="IPR046342">
    <property type="entry name" value="CBS_dom_sf"/>
</dbReference>
<organism evidence="4 5">
    <name type="scientific">Leersia perrieri</name>
    <dbReference type="NCBI Taxonomy" id="77586"/>
    <lineage>
        <taxon>Eukaryota</taxon>
        <taxon>Viridiplantae</taxon>
        <taxon>Streptophyta</taxon>
        <taxon>Embryophyta</taxon>
        <taxon>Tracheophyta</taxon>
        <taxon>Spermatophyta</taxon>
        <taxon>Magnoliopsida</taxon>
        <taxon>Liliopsida</taxon>
        <taxon>Poales</taxon>
        <taxon>Poaceae</taxon>
        <taxon>BOP clade</taxon>
        <taxon>Oryzoideae</taxon>
        <taxon>Oryzeae</taxon>
        <taxon>Oryzinae</taxon>
        <taxon>Leersia</taxon>
    </lineage>
</organism>
<feature type="domain" description="CBS" evidence="3">
    <location>
        <begin position="122"/>
        <end position="182"/>
    </location>
</feature>
<feature type="domain" description="CBS" evidence="3">
    <location>
        <begin position="191"/>
        <end position="248"/>
    </location>
</feature>
<dbReference type="SMART" id="SM00116">
    <property type="entry name" value="CBS"/>
    <property type="match status" value="2"/>
</dbReference>
<dbReference type="PANTHER" id="PTHR43080">
    <property type="entry name" value="CBS DOMAIN-CONTAINING PROTEIN CBSX3, MITOCHONDRIAL"/>
    <property type="match status" value="1"/>
</dbReference>
<dbReference type="HOGENOM" id="CLU_040681_3_0_1"/>
<dbReference type="PROSITE" id="PS51371">
    <property type="entry name" value="CBS"/>
    <property type="match status" value="2"/>
</dbReference>
<dbReference type="InterPro" id="IPR051257">
    <property type="entry name" value="Diverse_CBS-Domain"/>
</dbReference>
<dbReference type="Pfam" id="PF00571">
    <property type="entry name" value="CBS"/>
    <property type="match status" value="2"/>
</dbReference>
<evidence type="ECO:0000313" key="4">
    <source>
        <dbReference type="EnsemblPlants" id="LPERR01G20460.1"/>
    </source>
</evidence>
<dbReference type="Proteomes" id="UP000032180">
    <property type="component" value="Chromosome 1"/>
</dbReference>
<dbReference type="InterPro" id="IPR000644">
    <property type="entry name" value="CBS_dom"/>
</dbReference>